<dbReference type="NCBIfam" id="TIGR04510">
    <property type="entry name" value="mod_pep_cyc"/>
    <property type="match status" value="1"/>
</dbReference>
<reference evidence="1 2" key="1">
    <citation type="submission" date="2020-07" db="EMBL/GenBank/DDBJ databases">
        <title>Genomic Encyclopedia of Type Strains, Phase IV (KMG-V): Genome sequencing to study the core and pangenomes of soil and plant-associated prokaryotes.</title>
        <authorList>
            <person name="Whitman W."/>
        </authorList>
    </citation>
    <scope>NUCLEOTIDE SEQUENCE [LARGE SCALE GENOMIC DNA]</scope>
    <source>
        <strain evidence="1 2">RH2WT43</strain>
    </source>
</reference>
<organism evidence="1 2">
    <name type="scientific">Dokdonella fugitiva</name>
    <dbReference type="NCBI Taxonomy" id="328517"/>
    <lineage>
        <taxon>Bacteria</taxon>
        <taxon>Pseudomonadati</taxon>
        <taxon>Pseudomonadota</taxon>
        <taxon>Gammaproteobacteria</taxon>
        <taxon>Lysobacterales</taxon>
        <taxon>Rhodanobacteraceae</taxon>
        <taxon>Dokdonella</taxon>
    </lineage>
</organism>
<dbReference type="Pfam" id="PF14559">
    <property type="entry name" value="TPR_19"/>
    <property type="match status" value="1"/>
</dbReference>
<sequence length="783" mass="84812">MLAARVGIHVGDVVAWDNSAEDIARGAKPIEVEGLVKPITSRLTQLALPNQILLSGVAHALAHRAQGELGERLETLRWRTHGRYRFKGVPDPIPVFEVGDEGFAPLKAPPWSGKAHREVPFWRRPATLGIEVAALLLMLAIPAWYLLRPAPAIAFANRDWVVVGDLKNLTGDTRFDDSIQTAFRIGLEQSRYVNVLSNLKARETIGLMRKDPEKTSIDRVVGAEIALRDGARALILPTVAEIGGRVRVTAEVVDPTTQTTVYSESADGLGVNSVLPSLDTVSQKLRVRLGEALATVAKETRPLANVATANLEALRAYSLAIDAYVGYRYKDALPLFEQAIKLDADFTLARIGMARVLFLMDRNQDASEQLKQAAAKSERLSPRDSLYLDAWSASLATPSASLQKWKVLAELYPDFFAATGSYAYFLWLSGGSYDAAIAAAKKSATEQNPHRGVSHQLLGTLYLGTERFGEAVDSFERANAAGVLTQNEYYAATYAAQRKFAKAKELLDKGSAPGQDSEKSWVRVAMAIDQGKLDDVMHVAAPAGAASAPSRVDRRSLGVDLALRTAVGSSDPLLAKALTSYRDEGAALLKASSDDVDRADTEFELLLADYLMAQRAESGQAHAPARANLAEAGKGTHAALDQMLAIAQAEELRANNRPDQAIELLRSKATGDELYLSHAALLDAYIAAKKNTEALAEARWLTAHRGRAYAEYNSQRELTALNVLRSNLALLSIAELTVATDKDAARTGLDAFRQAWPDAERVPTLAKRMQNVRSVLGGGGQAH</sequence>
<dbReference type="InterPro" id="IPR030966">
    <property type="entry name" value="Mod_pep_cyc"/>
</dbReference>
<comment type="caution">
    <text evidence="1">The sequence shown here is derived from an EMBL/GenBank/DDBJ whole genome shotgun (WGS) entry which is preliminary data.</text>
</comment>
<proteinExistence type="predicted"/>
<dbReference type="Gene3D" id="1.25.40.10">
    <property type="entry name" value="Tetratricopeptide repeat domain"/>
    <property type="match status" value="2"/>
</dbReference>
<dbReference type="EMBL" id="JACGXL010000002">
    <property type="protein sequence ID" value="MBA8887371.1"/>
    <property type="molecule type" value="Genomic_DNA"/>
</dbReference>
<dbReference type="SUPFAM" id="SSF48452">
    <property type="entry name" value="TPR-like"/>
    <property type="match status" value="1"/>
</dbReference>
<name>A0A839F5B0_9GAMM</name>
<dbReference type="Gene3D" id="3.30.70.1230">
    <property type="entry name" value="Nucleotide cyclase"/>
    <property type="match status" value="1"/>
</dbReference>
<accession>A0A839F5B0</accession>
<protein>
    <submittedName>
        <fullName evidence="1">Putative peptide modification system cyclase</fullName>
    </submittedName>
</protein>
<evidence type="ECO:0000313" key="2">
    <source>
        <dbReference type="Proteomes" id="UP000550401"/>
    </source>
</evidence>
<dbReference type="AlphaFoldDB" id="A0A839F5B0"/>
<keyword evidence="2" id="KW-1185">Reference proteome</keyword>
<dbReference type="InterPro" id="IPR011990">
    <property type="entry name" value="TPR-like_helical_dom_sf"/>
</dbReference>
<evidence type="ECO:0000313" key="1">
    <source>
        <dbReference type="EMBL" id="MBA8887371.1"/>
    </source>
</evidence>
<dbReference type="InterPro" id="IPR029787">
    <property type="entry name" value="Nucleotide_cyclase"/>
</dbReference>
<dbReference type="Proteomes" id="UP000550401">
    <property type="component" value="Unassembled WGS sequence"/>
</dbReference>
<dbReference type="SUPFAM" id="SSF55073">
    <property type="entry name" value="Nucleotide cyclase"/>
    <property type="match status" value="1"/>
</dbReference>
<gene>
    <name evidence="1" type="ORF">FHW12_001585</name>
</gene>